<sequence>MGSAMWKAPAVICKVAQLRADGDFVVDLVWEEAYDILTGKTSQHPALPTPEGVVAEVQRILESSELAF</sequence>
<reference evidence="1 2" key="1">
    <citation type="submission" date="2018-06" db="EMBL/GenBank/DDBJ databases">
        <authorList>
            <consortium name="Pathogen Informatics"/>
            <person name="Doyle S."/>
        </authorList>
    </citation>
    <scope>NUCLEOTIDE SEQUENCE [LARGE SCALE GENOMIC DNA]</scope>
    <source>
        <strain evidence="1 2">NCTC7915</strain>
    </source>
</reference>
<evidence type="ECO:0000313" key="2">
    <source>
        <dbReference type="Proteomes" id="UP000254118"/>
    </source>
</evidence>
<evidence type="ECO:0000313" key="1">
    <source>
        <dbReference type="EMBL" id="STD09809.1"/>
    </source>
</evidence>
<dbReference type="RefSeq" id="WP_115030642.1">
    <property type="nucleotide sequence ID" value="NZ_UFYA01000001.1"/>
</dbReference>
<name>A0AA46BND2_9MICO</name>
<dbReference type="Proteomes" id="UP000254118">
    <property type="component" value="Unassembled WGS sequence"/>
</dbReference>
<dbReference type="AlphaFoldDB" id="A0AA46BND2"/>
<comment type="caution">
    <text evidence="1">The sequence shown here is derived from an EMBL/GenBank/DDBJ whole genome shotgun (WGS) entry which is preliminary data.</text>
</comment>
<dbReference type="EMBL" id="UFYA01000001">
    <property type="protein sequence ID" value="STD09809.1"/>
    <property type="molecule type" value="Genomic_DNA"/>
</dbReference>
<organism evidence="1 2">
    <name type="scientific">Dermatophilus congolensis</name>
    <dbReference type="NCBI Taxonomy" id="1863"/>
    <lineage>
        <taxon>Bacteria</taxon>
        <taxon>Bacillati</taxon>
        <taxon>Actinomycetota</taxon>
        <taxon>Actinomycetes</taxon>
        <taxon>Micrococcales</taxon>
        <taxon>Dermatophilaceae</taxon>
        <taxon>Dermatophilus</taxon>
    </lineage>
</organism>
<protein>
    <submittedName>
        <fullName evidence="1">Uncharacterized protein</fullName>
    </submittedName>
</protein>
<accession>A0AA46BND2</accession>
<proteinExistence type="predicted"/>
<gene>
    <name evidence="1" type="ORF">NCTC7915_01234</name>
</gene>